<organism evidence="2 3">
    <name type="scientific">Parvularcula mediterranea</name>
    <dbReference type="NCBI Taxonomy" id="2732508"/>
    <lineage>
        <taxon>Bacteria</taxon>
        <taxon>Pseudomonadati</taxon>
        <taxon>Pseudomonadota</taxon>
        <taxon>Alphaproteobacteria</taxon>
        <taxon>Parvularculales</taxon>
        <taxon>Parvularculaceae</taxon>
        <taxon>Parvularcula</taxon>
    </lineage>
</organism>
<protein>
    <submittedName>
        <fullName evidence="2">Uncharacterized protein</fullName>
    </submittedName>
</protein>
<evidence type="ECO:0000256" key="1">
    <source>
        <dbReference type="SAM" id="Phobius"/>
    </source>
</evidence>
<keyword evidence="1" id="KW-0472">Membrane</keyword>
<dbReference type="EMBL" id="JABFCX010000002">
    <property type="protein sequence ID" value="NNU15805.1"/>
    <property type="molecule type" value="Genomic_DNA"/>
</dbReference>
<gene>
    <name evidence="2" type="ORF">HK107_05655</name>
</gene>
<feature type="transmembrane region" description="Helical" evidence="1">
    <location>
        <begin position="99"/>
        <end position="118"/>
    </location>
</feature>
<proteinExistence type="predicted"/>
<keyword evidence="3" id="KW-1185">Reference proteome</keyword>
<dbReference type="RefSeq" id="WP_173197532.1">
    <property type="nucleotide sequence ID" value="NZ_JABFCX010000002.1"/>
</dbReference>
<reference evidence="2 3" key="1">
    <citation type="submission" date="2020-05" db="EMBL/GenBank/DDBJ databases">
        <title>Parvularcula mediterraneae sp. nov., isolated from polypropylene straw from shallow seawater of the seashore of Laganas in Zakynthos island, Greece.</title>
        <authorList>
            <person name="Szabo I."/>
            <person name="Al-Omari J."/>
            <person name="Rado J."/>
            <person name="Szerdahelyi G.S."/>
        </authorList>
    </citation>
    <scope>NUCLEOTIDE SEQUENCE [LARGE SCALE GENOMIC DNA]</scope>
    <source>
        <strain evidence="2 3">ZS-1/3</strain>
    </source>
</reference>
<sequence>MNEQTRDDLAFMRDMAEAGSSAPLLGGRFFVFFGTLIPLAYAGQWMVLDGRFGLPPVTIAFIWIAFGIAIAVGMPLLLRSLKRKPGRGAAGNKAEAASWMIAGFTIGIFFAGILFGTATGQVSVVAFDYILAVAFTGYGIALYTTASLSGARWLKTPAYMAMASVGVIPILAGRPEVYLFGAAAVIAVSLVPGIRLLLAEPKSLPEEA</sequence>
<feature type="transmembrane region" description="Helical" evidence="1">
    <location>
        <begin position="124"/>
        <end position="144"/>
    </location>
</feature>
<feature type="transmembrane region" description="Helical" evidence="1">
    <location>
        <begin position="178"/>
        <end position="198"/>
    </location>
</feature>
<feature type="transmembrane region" description="Helical" evidence="1">
    <location>
        <begin position="54"/>
        <end position="78"/>
    </location>
</feature>
<feature type="transmembrane region" description="Helical" evidence="1">
    <location>
        <begin position="21"/>
        <end position="42"/>
    </location>
</feature>
<evidence type="ECO:0000313" key="2">
    <source>
        <dbReference type="EMBL" id="NNU15805.1"/>
    </source>
</evidence>
<dbReference type="Proteomes" id="UP000536835">
    <property type="component" value="Unassembled WGS sequence"/>
</dbReference>
<keyword evidence="1" id="KW-1133">Transmembrane helix</keyword>
<evidence type="ECO:0000313" key="3">
    <source>
        <dbReference type="Proteomes" id="UP000536835"/>
    </source>
</evidence>
<accession>A0A7Y3RKR4</accession>
<comment type="caution">
    <text evidence="2">The sequence shown here is derived from an EMBL/GenBank/DDBJ whole genome shotgun (WGS) entry which is preliminary data.</text>
</comment>
<name>A0A7Y3RKR4_9PROT</name>
<dbReference type="AlphaFoldDB" id="A0A7Y3RKR4"/>
<keyword evidence="1" id="KW-0812">Transmembrane</keyword>